<reference evidence="3 4" key="1">
    <citation type="submission" date="2012-06" db="EMBL/GenBank/DDBJ databases">
        <title>Draft Genome Sequence of Lactobacillus pasteurii CRBIP 24.76T.</title>
        <authorList>
            <person name="Cousin S."/>
            <person name="Bouchier C."/>
            <person name="Loux V."/>
            <person name="Ma L."/>
            <person name="Creno S."/>
            <person name="Bizet C."/>
            <person name="Clermont D."/>
        </authorList>
    </citation>
    <scope>NUCLEOTIDE SEQUENCE [LARGE SCALE GENOMIC DNA]</scope>
    <source>
        <strain evidence="4">CRBIP 24.76T</strain>
    </source>
</reference>
<dbReference type="NCBIfam" id="NF033837">
    <property type="entry name" value="GarQ_core"/>
    <property type="match status" value="1"/>
</dbReference>
<evidence type="ECO:0000256" key="1">
    <source>
        <dbReference type="SAM" id="Coils"/>
    </source>
</evidence>
<sequence>MISGKMLNKIVVASVSTALFMDMSILPVQAAVSQEAIDQTKISSTLANRLDSYVKIEEGKFVLDIPSNSGLDQTQIDQAKDIIEKANSKLQEENVEVESESLDDSNQDLDNQDQAHSVFGNIFMARSKKKHHKSSSSSMPKYIIPEANGYGYRSKNGKWHYVVTKSPFEAAFGVALHGWESALGGGWISGQENAPAYKNFINGKYR</sequence>
<dbReference type="Proteomes" id="UP000009311">
    <property type="component" value="Unassembled WGS sequence"/>
</dbReference>
<evidence type="ECO:0008006" key="5">
    <source>
        <dbReference type="Google" id="ProtNLM"/>
    </source>
</evidence>
<feature type="signal peptide" evidence="2">
    <location>
        <begin position="1"/>
        <end position="30"/>
    </location>
</feature>
<evidence type="ECO:0000313" key="4">
    <source>
        <dbReference type="Proteomes" id="UP000009311"/>
    </source>
</evidence>
<evidence type="ECO:0000313" key="3">
    <source>
        <dbReference type="EMBL" id="CCI85148.1"/>
    </source>
</evidence>
<protein>
    <recommendedName>
        <fullName evidence="5">Garvicin Q family class II bacteriocin</fullName>
    </recommendedName>
</protein>
<feature type="coiled-coil region" evidence="1">
    <location>
        <begin position="76"/>
        <end position="103"/>
    </location>
</feature>
<evidence type="ECO:0000256" key="2">
    <source>
        <dbReference type="SAM" id="SignalP"/>
    </source>
</evidence>
<feature type="chain" id="PRO_5003712004" description="Garvicin Q family class II bacteriocin" evidence="2">
    <location>
        <begin position="31"/>
        <end position="206"/>
    </location>
</feature>
<comment type="caution">
    <text evidence="3">The sequence shown here is derived from an EMBL/GenBank/DDBJ whole genome shotgun (WGS) entry which is preliminary data.</text>
</comment>
<keyword evidence="1" id="KW-0175">Coiled coil</keyword>
<proteinExistence type="predicted"/>
<dbReference type="AlphaFoldDB" id="I7LDR4"/>
<gene>
    <name evidence="3" type="ORF">BN53_03470</name>
</gene>
<dbReference type="STRING" id="1423790.BN53_03470"/>
<organism evidence="3 4">
    <name type="scientific">Lactobacillus pasteurii DSM 23907 = CRBIP 24.76</name>
    <dbReference type="NCBI Taxonomy" id="1423790"/>
    <lineage>
        <taxon>Bacteria</taxon>
        <taxon>Bacillati</taxon>
        <taxon>Bacillota</taxon>
        <taxon>Bacilli</taxon>
        <taxon>Lactobacillales</taxon>
        <taxon>Lactobacillaceae</taxon>
        <taxon>Lactobacillus</taxon>
    </lineage>
</organism>
<keyword evidence="4" id="KW-1185">Reference proteome</keyword>
<dbReference type="EMBL" id="CAKD01000020">
    <property type="protein sequence ID" value="CCI85148.1"/>
    <property type="molecule type" value="Genomic_DNA"/>
</dbReference>
<name>I7LDR4_9LACO</name>
<dbReference type="eggNOG" id="ENOG5030AT3">
    <property type="taxonomic scope" value="Bacteria"/>
</dbReference>
<keyword evidence="2" id="KW-0732">Signal</keyword>
<accession>I7LDR4</accession>